<gene>
    <name evidence="2" type="ORF">BX592_103392</name>
</gene>
<evidence type="ECO:0000313" key="2">
    <source>
        <dbReference type="EMBL" id="TDY53579.1"/>
    </source>
</evidence>
<evidence type="ECO:0000313" key="3">
    <source>
        <dbReference type="Proteomes" id="UP000295509"/>
    </source>
</evidence>
<dbReference type="RefSeq" id="WP_134190734.1">
    <property type="nucleotide sequence ID" value="NZ_JBHLUW010000013.1"/>
</dbReference>
<dbReference type="EMBL" id="SORE01000003">
    <property type="protein sequence ID" value="TDY53579.1"/>
    <property type="molecule type" value="Genomic_DNA"/>
</dbReference>
<keyword evidence="3" id="KW-1185">Reference proteome</keyword>
<comment type="caution">
    <text evidence="2">The sequence shown here is derived from an EMBL/GenBank/DDBJ whole genome shotgun (WGS) entry which is preliminary data.</text>
</comment>
<protein>
    <submittedName>
        <fullName evidence="2">Uncharacterized protein</fullName>
    </submittedName>
</protein>
<dbReference type="Proteomes" id="UP000295509">
    <property type="component" value="Unassembled WGS sequence"/>
</dbReference>
<reference evidence="2 3" key="1">
    <citation type="submission" date="2019-03" db="EMBL/GenBank/DDBJ databases">
        <title>Genomic Encyclopedia of Type Strains, Phase III (KMG-III): the genomes of soil and plant-associated and newly described type strains.</title>
        <authorList>
            <person name="Whitman W."/>
        </authorList>
    </citation>
    <scope>NUCLEOTIDE SEQUENCE [LARGE SCALE GENOMIC DNA]</scope>
    <source>
        <strain evidence="2 3">LMG 29544</strain>
    </source>
</reference>
<dbReference type="AlphaFoldDB" id="A0A4R8M289"/>
<proteinExistence type="predicted"/>
<sequence length="187" mass="18039">MQVQSTSTSYSFNQPGLMSSGAGFASGNHAAAYDSGRRQGAYEAINAMSGNDSFMSSGGDRFSRADRTEAAYHSGRQQGAYDAVNAMSGAHANAGPQIISPEEASQSGGTPDAADQGQGCAGGCGGDGQAGGGGAQASGSGQKTDPGQIMQMVMGIIAPMISQALGAMGGGGAASGLLGGLGGSASS</sequence>
<name>A0A4R8M289_9BURK</name>
<feature type="region of interest" description="Disordered" evidence="1">
    <location>
        <begin position="100"/>
        <end position="121"/>
    </location>
</feature>
<evidence type="ECO:0000256" key="1">
    <source>
        <dbReference type="SAM" id="MobiDB-lite"/>
    </source>
</evidence>
<organism evidence="2 3">
    <name type="scientific">Paraburkholderia rhizosphaerae</name>
    <dbReference type="NCBI Taxonomy" id="480658"/>
    <lineage>
        <taxon>Bacteria</taxon>
        <taxon>Pseudomonadati</taxon>
        <taxon>Pseudomonadota</taxon>
        <taxon>Betaproteobacteria</taxon>
        <taxon>Burkholderiales</taxon>
        <taxon>Burkholderiaceae</taxon>
        <taxon>Paraburkholderia</taxon>
    </lineage>
</organism>
<accession>A0A4R8M289</accession>